<dbReference type="EMBL" id="HBUE01306425">
    <property type="protein sequence ID" value="CAG6581279.1"/>
    <property type="molecule type" value="Transcribed_RNA"/>
</dbReference>
<proteinExistence type="predicted"/>
<accession>A0A8D8JWP6</accession>
<sequence>MLTPEDALLTTSFCSWLLVSTRFTWIVRVGRGWPPSLSNETALSTVVAVPSADGMYTLVRLPPSGAAGTFNRMISRTNRSRTLRPKPRKFCCSALTRELFPLSL</sequence>
<name>A0A8D8JWP6_CULPI</name>
<organism evidence="1">
    <name type="scientific">Culex pipiens</name>
    <name type="common">House mosquito</name>
    <dbReference type="NCBI Taxonomy" id="7175"/>
    <lineage>
        <taxon>Eukaryota</taxon>
        <taxon>Metazoa</taxon>
        <taxon>Ecdysozoa</taxon>
        <taxon>Arthropoda</taxon>
        <taxon>Hexapoda</taxon>
        <taxon>Insecta</taxon>
        <taxon>Pterygota</taxon>
        <taxon>Neoptera</taxon>
        <taxon>Endopterygota</taxon>
        <taxon>Diptera</taxon>
        <taxon>Nematocera</taxon>
        <taxon>Culicoidea</taxon>
        <taxon>Culicidae</taxon>
        <taxon>Culicinae</taxon>
        <taxon>Culicini</taxon>
        <taxon>Culex</taxon>
        <taxon>Culex</taxon>
    </lineage>
</organism>
<protein>
    <submittedName>
        <fullName evidence="1">(northern house mosquito) hypothetical protein</fullName>
    </submittedName>
</protein>
<dbReference type="AlphaFoldDB" id="A0A8D8JWP6"/>
<dbReference type="EMBL" id="HBUE01200269">
    <property type="protein sequence ID" value="CAG6529493.1"/>
    <property type="molecule type" value="Transcribed_RNA"/>
</dbReference>
<dbReference type="EMBL" id="HBUE01041022">
    <property type="protein sequence ID" value="CAG6460657.1"/>
    <property type="molecule type" value="Transcribed_RNA"/>
</dbReference>
<reference evidence="1" key="1">
    <citation type="submission" date="2021-05" db="EMBL/GenBank/DDBJ databases">
        <authorList>
            <person name="Alioto T."/>
            <person name="Alioto T."/>
            <person name="Gomez Garrido J."/>
        </authorList>
    </citation>
    <scope>NUCLEOTIDE SEQUENCE</scope>
</reference>
<evidence type="ECO:0000313" key="1">
    <source>
        <dbReference type="EMBL" id="CAG6581279.1"/>
    </source>
</evidence>